<feature type="region of interest" description="Disordered" evidence="2">
    <location>
        <begin position="69"/>
        <end position="95"/>
    </location>
</feature>
<keyword evidence="1" id="KW-0175">Coiled coil</keyword>
<feature type="non-terminal residue" evidence="3">
    <location>
        <position position="1"/>
    </location>
</feature>
<sequence>EVKRQTATQSSALAQIGSKDVIITQQSEALEKLQRAVLEAKAEIQRLQADRESEILALNHNYETTLHKVQELQSQPPSTSPPVSKRPARPRSTLGSGQLVCHYLDEDAQEQGLSETPAAPQSAPASTAQVLPSQSGSGQSTSASTTARVPPTVAPPALGNDDLRRIVEELYQHINAGSQPTSTSTPKRDRRKVQGLHQEVETDVQRIKNLVSIFVPYDCLQPTSSLLRDMLGICHDHAQPLPRPSRNSNPSPATPKLIAVPQLNSGCYINPRPRTSSNRLPATSLV</sequence>
<feature type="compositionally biased region" description="Low complexity" evidence="2">
    <location>
        <begin position="73"/>
        <end position="83"/>
    </location>
</feature>
<dbReference type="Proteomes" id="UP000053989">
    <property type="component" value="Unassembled WGS sequence"/>
</dbReference>
<dbReference type="InParanoid" id="A0A0C2ZI93"/>
<evidence type="ECO:0000256" key="2">
    <source>
        <dbReference type="SAM" id="MobiDB-lite"/>
    </source>
</evidence>
<reference evidence="3 4" key="1">
    <citation type="submission" date="2014-04" db="EMBL/GenBank/DDBJ databases">
        <authorList>
            <consortium name="DOE Joint Genome Institute"/>
            <person name="Kuo A."/>
            <person name="Kohler A."/>
            <person name="Nagy L.G."/>
            <person name="Floudas D."/>
            <person name="Copeland A."/>
            <person name="Barry K.W."/>
            <person name="Cichocki N."/>
            <person name="Veneault-Fourrey C."/>
            <person name="LaButti K."/>
            <person name="Lindquist E.A."/>
            <person name="Lipzen A."/>
            <person name="Lundell T."/>
            <person name="Morin E."/>
            <person name="Murat C."/>
            <person name="Sun H."/>
            <person name="Tunlid A."/>
            <person name="Henrissat B."/>
            <person name="Grigoriev I.V."/>
            <person name="Hibbett D.S."/>
            <person name="Martin F."/>
            <person name="Nordberg H.P."/>
            <person name="Cantor M.N."/>
            <person name="Hua S.X."/>
        </authorList>
    </citation>
    <scope>NUCLEOTIDE SEQUENCE [LARGE SCALE GENOMIC DNA]</scope>
    <source>
        <strain evidence="3 4">Foug A</strain>
    </source>
</reference>
<protein>
    <submittedName>
        <fullName evidence="3">Uncharacterized protein</fullName>
    </submittedName>
</protein>
<evidence type="ECO:0000313" key="3">
    <source>
        <dbReference type="EMBL" id="KIM61353.1"/>
    </source>
</evidence>
<keyword evidence="4" id="KW-1185">Reference proteome</keyword>
<dbReference type="AlphaFoldDB" id="A0A0C2ZI93"/>
<name>A0A0C2ZI93_9AGAM</name>
<feature type="compositionally biased region" description="Polar residues" evidence="2">
    <location>
        <begin position="175"/>
        <end position="185"/>
    </location>
</feature>
<organism evidence="3 4">
    <name type="scientific">Scleroderma citrinum Foug A</name>
    <dbReference type="NCBI Taxonomy" id="1036808"/>
    <lineage>
        <taxon>Eukaryota</taxon>
        <taxon>Fungi</taxon>
        <taxon>Dikarya</taxon>
        <taxon>Basidiomycota</taxon>
        <taxon>Agaricomycotina</taxon>
        <taxon>Agaricomycetes</taxon>
        <taxon>Agaricomycetidae</taxon>
        <taxon>Boletales</taxon>
        <taxon>Sclerodermatineae</taxon>
        <taxon>Sclerodermataceae</taxon>
        <taxon>Scleroderma</taxon>
    </lineage>
</organism>
<gene>
    <name evidence="3" type="ORF">SCLCIDRAFT_25985</name>
</gene>
<feature type="coiled-coil region" evidence="1">
    <location>
        <begin position="23"/>
        <end position="50"/>
    </location>
</feature>
<feature type="region of interest" description="Disordered" evidence="2">
    <location>
        <begin position="109"/>
        <end position="160"/>
    </location>
</feature>
<dbReference type="HOGENOM" id="CLU_975069_0_0_1"/>
<proteinExistence type="predicted"/>
<evidence type="ECO:0000313" key="4">
    <source>
        <dbReference type="Proteomes" id="UP000053989"/>
    </source>
</evidence>
<feature type="compositionally biased region" description="Low complexity" evidence="2">
    <location>
        <begin position="116"/>
        <end position="157"/>
    </location>
</feature>
<dbReference type="EMBL" id="KN822053">
    <property type="protein sequence ID" value="KIM61353.1"/>
    <property type="molecule type" value="Genomic_DNA"/>
</dbReference>
<reference evidence="4" key="2">
    <citation type="submission" date="2015-01" db="EMBL/GenBank/DDBJ databases">
        <title>Evolutionary Origins and Diversification of the Mycorrhizal Mutualists.</title>
        <authorList>
            <consortium name="DOE Joint Genome Institute"/>
            <consortium name="Mycorrhizal Genomics Consortium"/>
            <person name="Kohler A."/>
            <person name="Kuo A."/>
            <person name="Nagy L.G."/>
            <person name="Floudas D."/>
            <person name="Copeland A."/>
            <person name="Barry K.W."/>
            <person name="Cichocki N."/>
            <person name="Veneault-Fourrey C."/>
            <person name="LaButti K."/>
            <person name="Lindquist E.A."/>
            <person name="Lipzen A."/>
            <person name="Lundell T."/>
            <person name="Morin E."/>
            <person name="Murat C."/>
            <person name="Riley R."/>
            <person name="Ohm R."/>
            <person name="Sun H."/>
            <person name="Tunlid A."/>
            <person name="Henrissat B."/>
            <person name="Grigoriev I.V."/>
            <person name="Hibbett D.S."/>
            <person name="Martin F."/>
        </authorList>
    </citation>
    <scope>NUCLEOTIDE SEQUENCE [LARGE SCALE GENOMIC DNA]</scope>
    <source>
        <strain evidence="4">Foug A</strain>
    </source>
</reference>
<evidence type="ECO:0000256" key="1">
    <source>
        <dbReference type="SAM" id="Coils"/>
    </source>
</evidence>
<accession>A0A0C2ZI93</accession>
<feature type="region of interest" description="Disordered" evidence="2">
    <location>
        <begin position="173"/>
        <end position="197"/>
    </location>
</feature>